<keyword evidence="12" id="KW-1185">Reference proteome</keyword>
<dbReference type="EMBL" id="JAULSW010000001">
    <property type="protein sequence ID" value="KAK3392736.1"/>
    <property type="molecule type" value="Genomic_DNA"/>
</dbReference>
<feature type="compositionally biased region" description="Basic and acidic residues" evidence="8">
    <location>
        <begin position="436"/>
        <end position="448"/>
    </location>
</feature>
<protein>
    <recommendedName>
        <fullName evidence="7">Non-homologous end-joining factor 1</fullName>
    </recommendedName>
</protein>
<comment type="similarity">
    <text evidence="6">Belongs to the XRCC4-XLF family. XLF subfamily.</text>
</comment>
<evidence type="ECO:0000256" key="3">
    <source>
        <dbReference type="ARBA" id="ARBA00023125"/>
    </source>
</evidence>
<evidence type="ECO:0000256" key="1">
    <source>
        <dbReference type="ARBA" id="ARBA00004123"/>
    </source>
</evidence>
<dbReference type="Gene3D" id="2.170.210.10">
    <property type="entry name" value="DNA double-strand break repair and VJ recombination XRCC4, N-terminal"/>
    <property type="match status" value="1"/>
</dbReference>
<comment type="subcellular location">
    <subcellularLocation>
        <location evidence="1">Nucleus</location>
    </subcellularLocation>
</comment>
<dbReference type="InterPro" id="IPR052287">
    <property type="entry name" value="NHEJ_factor"/>
</dbReference>
<dbReference type="PANTHER" id="PTHR32235:SF1">
    <property type="entry name" value="NON-HOMOLOGOUS END-JOINING FACTOR 1"/>
    <property type="match status" value="1"/>
</dbReference>
<gene>
    <name evidence="11" type="ORF">B0H63DRAFT_974</name>
</gene>
<name>A0AAE0U6H3_9PEZI</name>
<evidence type="ECO:0000259" key="10">
    <source>
        <dbReference type="Pfam" id="PF21928"/>
    </source>
</evidence>
<evidence type="ECO:0000256" key="5">
    <source>
        <dbReference type="ARBA" id="ARBA00023242"/>
    </source>
</evidence>
<proteinExistence type="inferred from homology"/>
<evidence type="ECO:0000256" key="4">
    <source>
        <dbReference type="ARBA" id="ARBA00023204"/>
    </source>
</evidence>
<dbReference type="Pfam" id="PF09302">
    <property type="entry name" value="XLF"/>
    <property type="match status" value="1"/>
</dbReference>
<feature type="domain" description="XLF-like coiled-coil region" evidence="10">
    <location>
        <begin position="131"/>
        <end position="182"/>
    </location>
</feature>
<evidence type="ECO:0000256" key="8">
    <source>
        <dbReference type="SAM" id="MobiDB-lite"/>
    </source>
</evidence>
<evidence type="ECO:0000256" key="6">
    <source>
        <dbReference type="ARBA" id="ARBA00025747"/>
    </source>
</evidence>
<evidence type="ECO:0000259" key="9">
    <source>
        <dbReference type="Pfam" id="PF09302"/>
    </source>
</evidence>
<keyword evidence="5" id="KW-0539">Nucleus</keyword>
<reference evidence="11" key="2">
    <citation type="submission" date="2023-06" db="EMBL/GenBank/DDBJ databases">
        <authorList>
            <consortium name="Lawrence Berkeley National Laboratory"/>
            <person name="Haridas S."/>
            <person name="Hensen N."/>
            <person name="Bonometti L."/>
            <person name="Westerberg I."/>
            <person name="Brannstrom I.O."/>
            <person name="Guillou S."/>
            <person name="Cros-Aarteil S."/>
            <person name="Calhoun S."/>
            <person name="Kuo A."/>
            <person name="Mondo S."/>
            <person name="Pangilinan J."/>
            <person name="Riley R."/>
            <person name="LaButti K."/>
            <person name="Andreopoulos B."/>
            <person name="Lipzen A."/>
            <person name="Chen C."/>
            <person name="Yanf M."/>
            <person name="Daum C."/>
            <person name="Ng V."/>
            <person name="Clum A."/>
            <person name="Steindorff A."/>
            <person name="Ohm R."/>
            <person name="Martin F."/>
            <person name="Silar P."/>
            <person name="Natvig D."/>
            <person name="Lalanne C."/>
            <person name="Gautier V."/>
            <person name="Ament-velasquez S.L."/>
            <person name="Kruys A."/>
            <person name="Hutchinson M.I."/>
            <person name="Powell A.J."/>
            <person name="Barry K."/>
            <person name="Miller A.N."/>
            <person name="Grigoriev I.V."/>
            <person name="Debuchy R."/>
            <person name="Gladieux P."/>
            <person name="Thoren M.H."/>
            <person name="Johannesson H."/>
        </authorList>
    </citation>
    <scope>NUCLEOTIDE SEQUENCE</scope>
    <source>
        <strain evidence="11">CBS 232.78</strain>
    </source>
</reference>
<organism evidence="11 12">
    <name type="scientific">Podospora didyma</name>
    <dbReference type="NCBI Taxonomy" id="330526"/>
    <lineage>
        <taxon>Eukaryota</taxon>
        <taxon>Fungi</taxon>
        <taxon>Dikarya</taxon>
        <taxon>Ascomycota</taxon>
        <taxon>Pezizomycotina</taxon>
        <taxon>Sordariomycetes</taxon>
        <taxon>Sordariomycetidae</taxon>
        <taxon>Sordariales</taxon>
        <taxon>Podosporaceae</taxon>
        <taxon>Podospora</taxon>
    </lineage>
</organism>
<feature type="compositionally biased region" description="Basic and acidic residues" evidence="8">
    <location>
        <begin position="503"/>
        <end position="528"/>
    </location>
</feature>
<accession>A0AAE0U6H3</accession>
<sequence>MQDHPSWRLLPVAVPGIPNLLVSTAFTAESYVVHLSDLANVWVEAMDRKPIVKRGLVEDTSIDPTDGPDQIRRMLELLRAAFDVDDPEHANTTLSLTKDSDDDSLALHVTCILPKPLKPFRWPMCFKKCLPSTLTTELVLPFVQAHEARAQEISSLIAALREKDSVITRLVDKLEATGMGLEHVFSSLSGKRKVSRATAEAKIKGLAPFVEADFRNTSAEKQYTAGPADMPALLSSVFGVTGGLKYKTDLDLEASTSLNNWWTKLSQGKQLMLVDRPKEEITKDPLPPKSTEPKGDGDDDDDDFQVQATPPRLSAARKRDIDTRPQTIDDDETSDGEDAPDALESVPLPLKTVVTGKPSNSRIGAIGRHKKPSSSPPRQVAPPPAKPTKRHSYGDDSDTASDTASEILSVGSKASPPPSSHKALQRRGGLGRIGGKAKEMTLEAEPHRCPSPAGSKGQLSPIPTRHRLGVIGKKAPSQTIDTRAESTSDDERGRSKTPAATQSKERPRETSQERADRKRAELQRDLEWKAAAGPAKKKRKF</sequence>
<dbReference type="InterPro" id="IPR053829">
    <property type="entry name" value="XLF-like_CC"/>
</dbReference>
<dbReference type="InterPro" id="IPR015381">
    <property type="entry name" value="XLF-like_N"/>
</dbReference>
<feature type="region of interest" description="Disordered" evidence="8">
    <location>
        <begin position="278"/>
        <end position="541"/>
    </location>
</feature>
<evidence type="ECO:0000313" key="12">
    <source>
        <dbReference type="Proteomes" id="UP001285441"/>
    </source>
</evidence>
<dbReference type="InterPro" id="IPR038051">
    <property type="entry name" value="XRCC4-like_N_sf"/>
</dbReference>
<dbReference type="GO" id="GO:0006303">
    <property type="term" value="P:double-strand break repair via nonhomologous end joining"/>
    <property type="evidence" value="ECO:0007669"/>
    <property type="project" value="TreeGrafter"/>
</dbReference>
<dbReference type="CDD" id="cd22285">
    <property type="entry name" value="HD_XLF_N"/>
    <property type="match status" value="1"/>
</dbReference>
<keyword evidence="4" id="KW-0234">DNA repair</keyword>
<dbReference type="Proteomes" id="UP001285441">
    <property type="component" value="Unassembled WGS sequence"/>
</dbReference>
<feature type="compositionally biased region" description="Acidic residues" evidence="8">
    <location>
        <begin position="328"/>
        <end position="341"/>
    </location>
</feature>
<reference evidence="11" key="1">
    <citation type="journal article" date="2023" name="Mol. Phylogenet. Evol.">
        <title>Genome-scale phylogeny and comparative genomics of the fungal order Sordariales.</title>
        <authorList>
            <person name="Hensen N."/>
            <person name="Bonometti L."/>
            <person name="Westerberg I."/>
            <person name="Brannstrom I.O."/>
            <person name="Guillou S."/>
            <person name="Cros-Aarteil S."/>
            <person name="Calhoun S."/>
            <person name="Haridas S."/>
            <person name="Kuo A."/>
            <person name="Mondo S."/>
            <person name="Pangilinan J."/>
            <person name="Riley R."/>
            <person name="LaButti K."/>
            <person name="Andreopoulos B."/>
            <person name="Lipzen A."/>
            <person name="Chen C."/>
            <person name="Yan M."/>
            <person name="Daum C."/>
            <person name="Ng V."/>
            <person name="Clum A."/>
            <person name="Steindorff A."/>
            <person name="Ohm R.A."/>
            <person name="Martin F."/>
            <person name="Silar P."/>
            <person name="Natvig D.O."/>
            <person name="Lalanne C."/>
            <person name="Gautier V."/>
            <person name="Ament-Velasquez S.L."/>
            <person name="Kruys A."/>
            <person name="Hutchinson M.I."/>
            <person name="Powell A.J."/>
            <person name="Barry K."/>
            <person name="Miller A.N."/>
            <person name="Grigoriev I.V."/>
            <person name="Debuchy R."/>
            <person name="Gladieux P."/>
            <person name="Hiltunen Thoren M."/>
            <person name="Johannesson H."/>
        </authorList>
    </citation>
    <scope>NUCLEOTIDE SEQUENCE</scope>
    <source>
        <strain evidence="11">CBS 232.78</strain>
    </source>
</reference>
<feature type="compositionally biased region" description="Basic and acidic residues" evidence="8">
    <location>
        <begin position="482"/>
        <end position="494"/>
    </location>
</feature>
<dbReference type="PANTHER" id="PTHR32235">
    <property type="entry name" value="NON-HOMOLOGOUS END-JOINING FACTOR 1"/>
    <property type="match status" value="1"/>
</dbReference>
<dbReference type="GO" id="GO:0045027">
    <property type="term" value="F:DNA end binding"/>
    <property type="evidence" value="ECO:0007669"/>
    <property type="project" value="TreeGrafter"/>
</dbReference>
<dbReference type="GO" id="GO:0032807">
    <property type="term" value="C:DNA ligase IV complex"/>
    <property type="evidence" value="ECO:0007669"/>
    <property type="project" value="TreeGrafter"/>
</dbReference>
<evidence type="ECO:0000256" key="2">
    <source>
        <dbReference type="ARBA" id="ARBA00022763"/>
    </source>
</evidence>
<feature type="domain" description="XLF-like N-terminal" evidence="9">
    <location>
        <begin position="6"/>
        <end position="127"/>
    </location>
</feature>
<evidence type="ECO:0000256" key="7">
    <source>
        <dbReference type="ARBA" id="ARBA00044529"/>
    </source>
</evidence>
<evidence type="ECO:0000313" key="11">
    <source>
        <dbReference type="EMBL" id="KAK3392736.1"/>
    </source>
</evidence>
<dbReference type="AlphaFoldDB" id="A0AAE0U6H3"/>
<comment type="caution">
    <text evidence="11">The sequence shown here is derived from an EMBL/GenBank/DDBJ whole genome shotgun (WGS) entry which is preliminary data.</text>
</comment>
<keyword evidence="3" id="KW-0238">DNA-binding</keyword>
<keyword evidence="2" id="KW-0227">DNA damage</keyword>
<dbReference type="Pfam" id="PF21928">
    <property type="entry name" value="XLF_CC"/>
    <property type="match status" value="1"/>
</dbReference>